<dbReference type="Proteomes" id="UP000011087">
    <property type="component" value="Unassembled WGS sequence"/>
</dbReference>
<dbReference type="HOGENOM" id="CLU_1819516_0_0_1"/>
<dbReference type="RefSeq" id="XP_005830515.1">
    <property type="nucleotide sequence ID" value="XM_005830458.1"/>
</dbReference>
<dbReference type="PaxDb" id="55529-EKX43535"/>
<keyword evidence="1" id="KW-1133">Transmembrane helix</keyword>
<feature type="signal peptide" evidence="2">
    <location>
        <begin position="1"/>
        <end position="21"/>
    </location>
</feature>
<dbReference type="EnsemblProtists" id="EKX43535">
    <property type="protein sequence ID" value="EKX43535"/>
    <property type="gene ID" value="GUITHDRAFT_163783"/>
</dbReference>
<evidence type="ECO:0000256" key="2">
    <source>
        <dbReference type="SAM" id="SignalP"/>
    </source>
</evidence>
<accession>L1J620</accession>
<keyword evidence="5" id="KW-1185">Reference proteome</keyword>
<evidence type="ECO:0000313" key="5">
    <source>
        <dbReference type="Proteomes" id="UP000011087"/>
    </source>
</evidence>
<dbReference type="EMBL" id="JH993009">
    <property type="protein sequence ID" value="EKX43535.1"/>
    <property type="molecule type" value="Genomic_DNA"/>
</dbReference>
<keyword evidence="2" id="KW-0732">Signal</keyword>
<reference evidence="5" key="2">
    <citation type="submission" date="2012-11" db="EMBL/GenBank/DDBJ databases">
        <authorList>
            <person name="Kuo A."/>
            <person name="Curtis B.A."/>
            <person name="Tanifuji G."/>
            <person name="Burki F."/>
            <person name="Gruber A."/>
            <person name="Irimia M."/>
            <person name="Maruyama S."/>
            <person name="Arias M.C."/>
            <person name="Ball S.G."/>
            <person name="Gile G.H."/>
            <person name="Hirakawa Y."/>
            <person name="Hopkins J.F."/>
            <person name="Rensing S.A."/>
            <person name="Schmutz J."/>
            <person name="Symeonidi A."/>
            <person name="Elias M."/>
            <person name="Eveleigh R.J."/>
            <person name="Herman E.K."/>
            <person name="Klute M.J."/>
            <person name="Nakayama T."/>
            <person name="Obornik M."/>
            <person name="Reyes-Prieto A."/>
            <person name="Armbrust E.V."/>
            <person name="Aves S.J."/>
            <person name="Beiko R.G."/>
            <person name="Coutinho P."/>
            <person name="Dacks J.B."/>
            <person name="Durnford D.G."/>
            <person name="Fast N.M."/>
            <person name="Green B.R."/>
            <person name="Grisdale C."/>
            <person name="Hempe F."/>
            <person name="Henrissat B."/>
            <person name="Hoppner M.P."/>
            <person name="Ishida K.-I."/>
            <person name="Kim E."/>
            <person name="Koreny L."/>
            <person name="Kroth P.G."/>
            <person name="Liu Y."/>
            <person name="Malik S.-B."/>
            <person name="Maier U.G."/>
            <person name="McRose D."/>
            <person name="Mock T."/>
            <person name="Neilson J.A."/>
            <person name="Onodera N.T."/>
            <person name="Poole A.M."/>
            <person name="Pritham E.J."/>
            <person name="Richards T.A."/>
            <person name="Rocap G."/>
            <person name="Roy S.W."/>
            <person name="Sarai C."/>
            <person name="Schaack S."/>
            <person name="Shirato S."/>
            <person name="Slamovits C.H."/>
            <person name="Spencer D.F."/>
            <person name="Suzuki S."/>
            <person name="Worden A.Z."/>
            <person name="Zauner S."/>
            <person name="Barry K."/>
            <person name="Bell C."/>
            <person name="Bharti A.K."/>
            <person name="Crow J.A."/>
            <person name="Grimwood J."/>
            <person name="Kramer R."/>
            <person name="Lindquist E."/>
            <person name="Lucas S."/>
            <person name="Salamov A."/>
            <person name="McFadden G.I."/>
            <person name="Lane C.E."/>
            <person name="Keeling P.J."/>
            <person name="Gray M.W."/>
            <person name="Grigoriev I.V."/>
            <person name="Archibald J.M."/>
        </authorList>
    </citation>
    <scope>NUCLEOTIDE SEQUENCE</scope>
    <source>
        <strain evidence="5">CCMP2712</strain>
    </source>
</reference>
<dbReference type="KEGG" id="gtt:GUITHDRAFT_163783"/>
<feature type="chain" id="PRO_5008771001" evidence="2">
    <location>
        <begin position="22"/>
        <end position="142"/>
    </location>
</feature>
<proteinExistence type="predicted"/>
<dbReference type="GeneID" id="17300335"/>
<sequence length="142" mass="15529">MQAASDIALLSFLLLIQGIWAQSTPAPSSYGGRWCCNIQILYYGVPVLMLVAVLAIIVCMRQSNVSARSTTSEADRALARRQRIREHALGQLYAEAFPGSALSLMNFSIMEHLPPIPFELKIRGVVLSRGMEKLNEGGHVAS</sequence>
<keyword evidence="1" id="KW-0812">Transmembrane</keyword>
<evidence type="ECO:0000313" key="3">
    <source>
        <dbReference type="EMBL" id="EKX43535.1"/>
    </source>
</evidence>
<evidence type="ECO:0000256" key="1">
    <source>
        <dbReference type="SAM" id="Phobius"/>
    </source>
</evidence>
<reference evidence="3 5" key="1">
    <citation type="journal article" date="2012" name="Nature">
        <title>Algal genomes reveal evolutionary mosaicism and the fate of nucleomorphs.</title>
        <authorList>
            <consortium name="DOE Joint Genome Institute"/>
            <person name="Curtis B.A."/>
            <person name="Tanifuji G."/>
            <person name="Burki F."/>
            <person name="Gruber A."/>
            <person name="Irimia M."/>
            <person name="Maruyama S."/>
            <person name="Arias M.C."/>
            <person name="Ball S.G."/>
            <person name="Gile G.H."/>
            <person name="Hirakawa Y."/>
            <person name="Hopkins J.F."/>
            <person name="Kuo A."/>
            <person name="Rensing S.A."/>
            <person name="Schmutz J."/>
            <person name="Symeonidi A."/>
            <person name="Elias M."/>
            <person name="Eveleigh R.J."/>
            <person name="Herman E.K."/>
            <person name="Klute M.J."/>
            <person name="Nakayama T."/>
            <person name="Obornik M."/>
            <person name="Reyes-Prieto A."/>
            <person name="Armbrust E.V."/>
            <person name="Aves S.J."/>
            <person name="Beiko R.G."/>
            <person name="Coutinho P."/>
            <person name="Dacks J.B."/>
            <person name="Durnford D.G."/>
            <person name="Fast N.M."/>
            <person name="Green B.R."/>
            <person name="Grisdale C.J."/>
            <person name="Hempel F."/>
            <person name="Henrissat B."/>
            <person name="Hoppner M.P."/>
            <person name="Ishida K."/>
            <person name="Kim E."/>
            <person name="Koreny L."/>
            <person name="Kroth P.G."/>
            <person name="Liu Y."/>
            <person name="Malik S.B."/>
            <person name="Maier U.G."/>
            <person name="McRose D."/>
            <person name="Mock T."/>
            <person name="Neilson J.A."/>
            <person name="Onodera N.T."/>
            <person name="Poole A.M."/>
            <person name="Pritham E.J."/>
            <person name="Richards T.A."/>
            <person name="Rocap G."/>
            <person name="Roy S.W."/>
            <person name="Sarai C."/>
            <person name="Schaack S."/>
            <person name="Shirato S."/>
            <person name="Slamovits C.H."/>
            <person name="Spencer D.F."/>
            <person name="Suzuki S."/>
            <person name="Worden A.Z."/>
            <person name="Zauner S."/>
            <person name="Barry K."/>
            <person name="Bell C."/>
            <person name="Bharti A.K."/>
            <person name="Crow J.A."/>
            <person name="Grimwood J."/>
            <person name="Kramer R."/>
            <person name="Lindquist E."/>
            <person name="Lucas S."/>
            <person name="Salamov A."/>
            <person name="McFadden G.I."/>
            <person name="Lane C.E."/>
            <person name="Keeling P.J."/>
            <person name="Gray M.W."/>
            <person name="Grigoriev I.V."/>
            <person name="Archibald J.M."/>
        </authorList>
    </citation>
    <scope>NUCLEOTIDE SEQUENCE</scope>
    <source>
        <strain evidence="3 5">CCMP2712</strain>
    </source>
</reference>
<feature type="transmembrane region" description="Helical" evidence="1">
    <location>
        <begin position="40"/>
        <end position="60"/>
    </location>
</feature>
<name>L1J620_GUITC</name>
<evidence type="ECO:0000313" key="4">
    <source>
        <dbReference type="EnsemblProtists" id="EKX43535"/>
    </source>
</evidence>
<organism evidence="3">
    <name type="scientific">Guillardia theta (strain CCMP2712)</name>
    <name type="common">Cryptophyte</name>
    <dbReference type="NCBI Taxonomy" id="905079"/>
    <lineage>
        <taxon>Eukaryota</taxon>
        <taxon>Cryptophyceae</taxon>
        <taxon>Pyrenomonadales</taxon>
        <taxon>Geminigeraceae</taxon>
        <taxon>Guillardia</taxon>
    </lineage>
</organism>
<dbReference type="AlphaFoldDB" id="L1J620"/>
<keyword evidence="1" id="KW-0472">Membrane</keyword>
<protein>
    <submittedName>
        <fullName evidence="3 4">Uncharacterized protein</fullName>
    </submittedName>
</protein>
<gene>
    <name evidence="3" type="ORF">GUITHDRAFT_163783</name>
</gene>
<reference evidence="4" key="3">
    <citation type="submission" date="2015-06" db="UniProtKB">
        <authorList>
            <consortium name="EnsemblProtists"/>
        </authorList>
    </citation>
    <scope>IDENTIFICATION</scope>
</reference>